<accession>A0A1C7P1H2</accession>
<dbReference type="SUPFAM" id="SSF141571">
    <property type="entry name" value="Pentapeptide repeat-like"/>
    <property type="match status" value="1"/>
</dbReference>
<gene>
    <name evidence="1" type="ORF">ADU59_12995</name>
</gene>
<dbReference type="AlphaFoldDB" id="A0A1C7P1H2"/>
<evidence type="ECO:0008006" key="3">
    <source>
        <dbReference type="Google" id="ProtNLM"/>
    </source>
</evidence>
<sequence length="164" mass="17767">MQKISQGDLEANLAAQAQGEACDLSNADLSAILWNGLDLSGTTIALSLIRDAHFSAGQVLHGCCWIGNRIENCVFASISISKSEMLDCEFNGCAMEAMQLFRADLSGTLFSSCRFVDVDFSQATMIRVGFENCIFVQTRLTKDLLFTGTGDFVFSAGELVSPDR</sequence>
<dbReference type="Gene3D" id="2.160.20.80">
    <property type="entry name" value="E3 ubiquitin-protein ligase SopA"/>
    <property type="match status" value="1"/>
</dbReference>
<dbReference type="EMBL" id="LGLV01000008">
    <property type="protein sequence ID" value="OBZ95060.1"/>
    <property type="molecule type" value="Genomic_DNA"/>
</dbReference>
<comment type="caution">
    <text evidence="1">The sequence shown here is derived from an EMBL/GenBank/DDBJ whole genome shotgun (WGS) entry which is preliminary data.</text>
</comment>
<dbReference type="OrthoDB" id="8410106at2"/>
<evidence type="ECO:0000313" key="2">
    <source>
        <dbReference type="Proteomes" id="UP000093111"/>
    </source>
</evidence>
<protein>
    <recommendedName>
        <fullName evidence="3">Pentapeptide repeat protein</fullName>
    </recommendedName>
</protein>
<dbReference type="InterPro" id="IPR001646">
    <property type="entry name" value="5peptide_repeat"/>
</dbReference>
<organism evidence="1 2">
    <name type="scientific">Pararhizobium polonicum</name>
    <dbReference type="NCBI Taxonomy" id="1612624"/>
    <lineage>
        <taxon>Bacteria</taxon>
        <taxon>Pseudomonadati</taxon>
        <taxon>Pseudomonadota</taxon>
        <taxon>Alphaproteobacteria</taxon>
        <taxon>Hyphomicrobiales</taxon>
        <taxon>Rhizobiaceae</taxon>
        <taxon>Rhizobium/Agrobacterium group</taxon>
        <taxon>Pararhizobium</taxon>
    </lineage>
</organism>
<dbReference type="STRING" id="1612624.ADU59_12995"/>
<reference evidence="1 2" key="1">
    <citation type="journal article" date="2016" name="Syst. Appl. Microbiol.">
        <title>Pararhizobium polonicum sp. nov. isolated from tumors on stone fruit rootstocks.</title>
        <authorList>
            <person name="Pulawska J."/>
            <person name="Kuzmanovic N."/>
            <person name="Willems A."/>
            <person name="Pothier J.F."/>
        </authorList>
    </citation>
    <scope>NUCLEOTIDE SEQUENCE [LARGE SCALE GENOMIC DNA]</scope>
    <source>
        <strain evidence="1 2">F5.1</strain>
    </source>
</reference>
<proteinExistence type="predicted"/>
<dbReference type="Proteomes" id="UP000093111">
    <property type="component" value="Unassembled WGS sequence"/>
</dbReference>
<dbReference type="Pfam" id="PF00805">
    <property type="entry name" value="Pentapeptide"/>
    <property type="match status" value="1"/>
</dbReference>
<evidence type="ECO:0000313" key="1">
    <source>
        <dbReference type="EMBL" id="OBZ95060.1"/>
    </source>
</evidence>
<keyword evidence="2" id="KW-1185">Reference proteome</keyword>
<name>A0A1C7P1H2_9HYPH</name>